<dbReference type="AlphaFoldDB" id="A0A8H4QFY9"/>
<name>A0A8H4QFY9_9AGAR</name>
<protein>
    <submittedName>
        <fullName evidence="3">Uncharacterized protein</fullName>
    </submittedName>
</protein>
<evidence type="ECO:0000256" key="1">
    <source>
        <dbReference type="SAM" id="Phobius"/>
    </source>
</evidence>
<gene>
    <name evidence="3" type="ORF">D9613_010441</name>
</gene>
<keyword evidence="1" id="KW-0812">Transmembrane</keyword>
<keyword evidence="1" id="KW-0472">Membrane</keyword>
<feature type="signal peptide" evidence="2">
    <location>
        <begin position="1"/>
        <end position="15"/>
    </location>
</feature>
<feature type="chain" id="PRO_5034932738" evidence="2">
    <location>
        <begin position="16"/>
        <end position="224"/>
    </location>
</feature>
<reference evidence="3 4" key="1">
    <citation type="submission" date="2019-12" db="EMBL/GenBank/DDBJ databases">
        <authorList>
            <person name="Floudas D."/>
            <person name="Bentzer J."/>
            <person name="Ahren D."/>
            <person name="Johansson T."/>
            <person name="Persson P."/>
            <person name="Tunlid A."/>
        </authorList>
    </citation>
    <scope>NUCLEOTIDE SEQUENCE [LARGE SCALE GENOMIC DNA]</scope>
    <source>
        <strain evidence="3 4">CBS 102.39</strain>
    </source>
</reference>
<keyword evidence="2" id="KW-0732">Signal</keyword>
<feature type="transmembrane region" description="Helical" evidence="1">
    <location>
        <begin position="94"/>
        <end position="111"/>
    </location>
</feature>
<sequence>MWLAVIGGSITPVLGVSAMNIGTTDYCVNSGLQPYVSAACIVPFVYDTLVFCATSWRLWQNAYVTQSISNNVKVMVFGHHLPSFSRALLKDGQAYYLATISFNLVTIALFFNTSISVVYRSFIGVPNIVLMNSMGCHVYRNVRFGVYQNSASTNGSMSLPRHERAPLSVMALGRNQGLNKMGTPNAHHDTGHASTLEVELDYISKTSTEKGGHRLGYSSNIPPV</sequence>
<keyword evidence="1" id="KW-1133">Transmembrane helix</keyword>
<dbReference type="EMBL" id="JAACJL010000059">
    <property type="protein sequence ID" value="KAF4610090.1"/>
    <property type="molecule type" value="Genomic_DNA"/>
</dbReference>
<accession>A0A8H4QFY9</accession>
<feature type="transmembrane region" description="Helical" evidence="1">
    <location>
        <begin position="34"/>
        <end position="59"/>
    </location>
</feature>
<evidence type="ECO:0000313" key="3">
    <source>
        <dbReference type="EMBL" id="KAF4610090.1"/>
    </source>
</evidence>
<dbReference type="Proteomes" id="UP000521872">
    <property type="component" value="Unassembled WGS sequence"/>
</dbReference>
<comment type="caution">
    <text evidence="3">The sequence shown here is derived from an EMBL/GenBank/DDBJ whole genome shotgun (WGS) entry which is preliminary data.</text>
</comment>
<organism evidence="3 4">
    <name type="scientific">Agrocybe pediades</name>
    <dbReference type="NCBI Taxonomy" id="84607"/>
    <lineage>
        <taxon>Eukaryota</taxon>
        <taxon>Fungi</taxon>
        <taxon>Dikarya</taxon>
        <taxon>Basidiomycota</taxon>
        <taxon>Agaricomycotina</taxon>
        <taxon>Agaricomycetes</taxon>
        <taxon>Agaricomycetidae</taxon>
        <taxon>Agaricales</taxon>
        <taxon>Agaricineae</taxon>
        <taxon>Strophariaceae</taxon>
        <taxon>Agrocybe</taxon>
    </lineage>
</organism>
<proteinExistence type="predicted"/>
<keyword evidence="4" id="KW-1185">Reference proteome</keyword>
<evidence type="ECO:0000256" key="2">
    <source>
        <dbReference type="SAM" id="SignalP"/>
    </source>
</evidence>
<evidence type="ECO:0000313" key="4">
    <source>
        <dbReference type="Proteomes" id="UP000521872"/>
    </source>
</evidence>